<proteinExistence type="predicted"/>
<organism evidence="1">
    <name type="scientific">Woronichinia naegeliana WA131</name>
    <dbReference type="NCBI Taxonomy" id="2824559"/>
    <lineage>
        <taxon>Bacteria</taxon>
        <taxon>Bacillati</taxon>
        <taxon>Cyanobacteriota</taxon>
        <taxon>Cyanophyceae</taxon>
        <taxon>Synechococcales</taxon>
        <taxon>Coelosphaeriaceae</taxon>
        <taxon>Woronichinia</taxon>
    </lineage>
</organism>
<dbReference type="EMBL" id="CP073041">
    <property type="protein sequence ID" value="UXE62316.1"/>
    <property type="molecule type" value="Genomic_DNA"/>
</dbReference>
<accession>A0A977L0E8</accession>
<evidence type="ECO:0000313" key="1">
    <source>
        <dbReference type="EMBL" id="UXE62316.1"/>
    </source>
</evidence>
<gene>
    <name evidence="1" type="ORF">KA717_05785</name>
</gene>
<dbReference type="Proteomes" id="UP001065613">
    <property type="component" value="Chromosome"/>
</dbReference>
<dbReference type="AlphaFoldDB" id="A0A977L0E8"/>
<protein>
    <submittedName>
        <fullName evidence="1">Uncharacterized protein</fullName>
    </submittedName>
</protein>
<name>A0A977L0E8_9CYAN</name>
<sequence>MKIKTDSDLKLLEQKIRPIIGQVCWQARLGYGGELCLEIGKKIPYNSPLLRDEYKGEWQFGSRGSNWKLVGDGFIHFNNLEKEKLSSKLKIIEGTKITKFAIAILHKPHRPRFSELIIEFDEKYILELFISIHTSDGTFIGFNSSDRDLRDMSYWELFMPNNRIIEFYPDLTWSDQPSDVLVEELVNT</sequence>
<reference evidence="1" key="1">
    <citation type="submission" date="2021-04" db="EMBL/GenBank/DDBJ databases">
        <title>Genome sequence of Woronichinia naegeliana from Washington state freshwater lake bloom.</title>
        <authorList>
            <person name="Dreher T.W."/>
        </authorList>
    </citation>
    <scope>NUCLEOTIDE SEQUENCE</scope>
    <source>
        <strain evidence="1">WA131</strain>
    </source>
</reference>
<dbReference type="KEGG" id="wna:KA717_05785"/>